<name>A0A385INE7_9CAUD</name>
<sequence>MGAVRLETMTMKIPAGDVKPGVLATIFGEQFRLRYITYHNVGSVTLRFQPGDEPLSPFTENDVLTMTVPRTFEVEVDSDGR</sequence>
<dbReference type="EMBL" id="MH631453">
    <property type="protein sequence ID" value="AXY84906.1"/>
    <property type="molecule type" value="Genomic_DNA"/>
</dbReference>
<gene>
    <name evidence="1" type="ORF">CPT_Siskin_049</name>
</gene>
<reference evidence="2" key="1">
    <citation type="submission" date="2018-07" db="EMBL/GenBank/DDBJ databases">
        <title>Complete Genome of Salmonella Siphophage Siskin.</title>
        <authorList>
            <person name="O'Leary C.J."/>
            <person name="Kongari R."/>
            <person name="Xie Y."/>
            <person name="Liu M."/>
        </authorList>
    </citation>
    <scope>NUCLEOTIDE SEQUENCE [LARGE SCALE GENOMIC DNA]</scope>
</reference>
<dbReference type="Proteomes" id="UP000263724">
    <property type="component" value="Segment"/>
</dbReference>
<proteinExistence type="predicted"/>
<accession>A0A385INE7</accession>
<keyword evidence="2" id="KW-1185">Reference proteome</keyword>
<protein>
    <submittedName>
        <fullName evidence="1">Uncharacterized protein</fullName>
    </submittedName>
</protein>
<evidence type="ECO:0000313" key="2">
    <source>
        <dbReference type="Proteomes" id="UP000263724"/>
    </source>
</evidence>
<evidence type="ECO:0000313" key="1">
    <source>
        <dbReference type="EMBL" id="AXY84906.1"/>
    </source>
</evidence>
<organism evidence="1 2">
    <name type="scientific">Salmonella phage Siskin</name>
    <dbReference type="NCBI Taxonomy" id="2316013"/>
    <lineage>
        <taxon>Viruses</taxon>
        <taxon>Duplodnaviria</taxon>
        <taxon>Heunggongvirae</taxon>
        <taxon>Uroviricota</taxon>
        <taxon>Caudoviricetes</taxon>
        <taxon>Casjensviridae</taxon>
        <taxon>Chivirus</taxon>
        <taxon>Chivirus siskin</taxon>
    </lineage>
</organism>